<protein>
    <recommendedName>
        <fullName evidence="1">DnaT DNA-binding domain-containing protein</fullName>
    </recommendedName>
</protein>
<dbReference type="AlphaFoldDB" id="A0A2X0WTH5"/>
<accession>A0A2X0WTH5</accession>
<evidence type="ECO:0000313" key="2">
    <source>
        <dbReference type="EMBL" id="SPT69832.1"/>
    </source>
</evidence>
<dbReference type="Pfam" id="PF17948">
    <property type="entry name" value="DnaT"/>
    <property type="match status" value="1"/>
</dbReference>
<gene>
    <name evidence="2" type="ORF">NCTC13093_01219</name>
</gene>
<organism evidence="2 3">
    <name type="scientific">Anaerobiospirillum thomasii</name>
    <dbReference type="NCBI Taxonomy" id="179995"/>
    <lineage>
        <taxon>Bacteria</taxon>
        <taxon>Pseudomonadati</taxon>
        <taxon>Pseudomonadota</taxon>
        <taxon>Gammaproteobacteria</taxon>
        <taxon>Aeromonadales</taxon>
        <taxon>Succinivibrionaceae</taxon>
        <taxon>Anaerobiospirillum</taxon>
    </lineage>
</organism>
<sequence>MTSAEFEALASRSLSHQSRSLYIFYLRNKAVMGDVLIDYGAMSDALVSTSQYCPFAADSTLIDSLLHELEYHGLIAFKERLIQGMMHRVIVLPYLEMEQRSLPQKPFIMHSSWRPGPSFVHAAKVSGLMDPSFSEKDLQSFIAYWSQKSESRNQAAWERAFVLRLKRMRQDGVSVRHKAVSASSPIRGYDVFGNPFY</sequence>
<dbReference type="Gene3D" id="1.10.8.1180">
    <property type="match status" value="1"/>
</dbReference>
<feature type="domain" description="DnaT DNA-binding" evidence="1">
    <location>
        <begin position="108"/>
        <end position="170"/>
    </location>
</feature>
<dbReference type="RefSeq" id="WP_113743969.1">
    <property type="nucleotide sequence ID" value="NZ_UAPV01000001.1"/>
</dbReference>
<evidence type="ECO:0000313" key="3">
    <source>
        <dbReference type="Proteomes" id="UP000250086"/>
    </source>
</evidence>
<reference evidence="2 3" key="1">
    <citation type="submission" date="2018-06" db="EMBL/GenBank/DDBJ databases">
        <authorList>
            <consortium name="Pathogen Informatics"/>
            <person name="Doyle S."/>
        </authorList>
    </citation>
    <scope>NUCLEOTIDE SEQUENCE [LARGE SCALE GENOMIC DNA]</scope>
    <source>
        <strain evidence="2 3">NCTC13093</strain>
    </source>
</reference>
<dbReference type="EMBL" id="UAPV01000001">
    <property type="protein sequence ID" value="SPT69832.1"/>
    <property type="molecule type" value="Genomic_DNA"/>
</dbReference>
<name>A0A2X0WTH5_9GAMM</name>
<proteinExistence type="predicted"/>
<keyword evidence="3" id="KW-1185">Reference proteome</keyword>
<evidence type="ECO:0000259" key="1">
    <source>
        <dbReference type="Pfam" id="PF17948"/>
    </source>
</evidence>
<dbReference type="Proteomes" id="UP000250086">
    <property type="component" value="Unassembled WGS sequence"/>
</dbReference>
<dbReference type="InterPro" id="IPR040480">
    <property type="entry name" value="DnaT_DNA_bind"/>
</dbReference>